<organism evidence="2 3">
    <name type="scientific">Nephila pilipes</name>
    <name type="common">Giant wood spider</name>
    <name type="synonym">Nephila maculata</name>
    <dbReference type="NCBI Taxonomy" id="299642"/>
    <lineage>
        <taxon>Eukaryota</taxon>
        <taxon>Metazoa</taxon>
        <taxon>Ecdysozoa</taxon>
        <taxon>Arthropoda</taxon>
        <taxon>Chelicerata</taxon>
        <taxon>Arachnida</taxon>
        <taxon>Araneae</taxon>
        <taxon>Araneomorphae</taxon>
        <taxon>Entelegynae</taxon>
        <taxon>Araneoidea</taxon>
        <taxon>Nephilidae</taxon>
        <taxon>Nephila</taxon>
    </lineage>
</organism>
<name>A0A8X6TQX4_NEPPI</name>
<sequence>MGRWVGEGSFGLAETEQRRGGREISPIIQAPTTLTTMATTYENLIDQDMYNSDCSSSRVSTPSIIEQPL</sequence>
<dbReference type="AlphaFoldDB" id="A0A8X6TQX4"/>
<gene>
    <name evidence="2" type="ORF">NPIL_270421</name>
</gene>
<keyword evidence="3" id="KW-1185">Reference proteome</keyword>
<reference evidence="2" key="1">
    <citation type="submission" date="2020-08" db="EMBL/GenBank/DDBJ databases">
        <title>Multicomponent nature underlies the extraordinary mechanical properties of spider dragline silk.</title>
        <authorList>
            <person name="Kono N."/>
            <person name="Nakamura H."/>
            <person name="Mori M."/>
            <person name="Yoshida Y."/>
            <person name="Ohtoshi R."/>
            <person name="Malay A.D."/>
            <person name="Moran D.A.P."/>
            <person name="Tomita M."/>
            <person name="Numata K."/>
            <person name="Arakawa K."/>
        </authorList>
    </citation>
    <scope>NUCLEOTIDE SEQUENCE</scope>
</reference>
<protein>
    <submittedName>
        <fullName evidence="2">Uncharacterized protein</fullName>
    </submittedName>
</protein>
<comment type="caution">
    <text evidence="2">The sequence shown here is derived from an EMBL/GenBank/DDBJ whole genome shotgun (WGS) entry which is preliminary data.</text>
</comment>
<accession>A0A8X6TQX4</accession>
<proteinExistence type="predicted"/>
<dbReference type="Proteomes" id="UP000887013">
    <property type="component" value="Unassembled WGS sequence"/>
</dbReference>
<dbReference type="EMBL" id="BMAW01062744">
    <property type="protein sequence ID" value="GFT37207.1"/>
    <property type="molecule type" value="Genomic_DNA"/>
</dbReference>
<evidence type="ECO:0000313" key="2">
    <source>
        <dbReference type="EMBL" id="GFT37207.1"/>
    </source>
</evidence>
<feature type="region of interest" description="Disordered" evidence="1">
    <location>
        <begin position="1"/>
        <end position="26"/>
    </location>
</feature>
<evidence type="ECO:0000313" key="3">
    <source>
        <dbReference type="Proteomes" id="UP000887013"/>
    </source>
</evidence>
<evidence type="ECO:0000256" key="1">
    <source>
        <dbReference type="SAM" id="MobiDB-lite"/>
    </source>
</evidence>